<dbReference type="SUPFAM" id="SSF51230">
    <property type="entry name" value="Single hybrid motif"/>
    <property type="match status" value="1"/>
</dbReference>
<name>A0A4R7D808_9SPHI</name>
<accession>A0A4R7D808</accession>
<sequence length="162" mass="17250">MSMDIKQIQDLIKFVSKSGVNEVAIEEKDFKITIKTNQEPTYVTATVPNPVAVPVQAAAAVAQPVSAVSTPATPAAAPQEASNLITIKSPMIGTFYRAAGPEKPLFANVGDEIAPGKVLCIVEAMKLFNEIESEVSGKIVKILVNDAQPVEFDQPLFLVDPS</sequence>
<dbReference type="GO" id="GO:0006633">
    <property type="term" value="P:fatty acid biosynthetic process"/>
    <property type="evidence" value="ECO:0007669"/>
    <property type="project" value="UniProtKB-UniPathway"/>
</dbReference>
<dbReference type="InterPro" id="IPR011053">
    <property type="entry name" value="Single_hybrid_motif"/>
</dbReference>
<dbReference type="GO" id="GO:0003989">
    <property type="term" value="F:acetyl-CoA carboxylase activity"/>
    <property type="evidence" value="ECO:0007669"/>
    <property type="project" value="InterPro"/>
</dbReference>
<comment type="caution">
    <text evidence="6">The sequence shown here is derived from an EMBL/GenBank/DDBJ whole genome shotgun (WGS) entry which is preliminary data.</text>
</comment>
<comment type="function">
    <text evidence="1 4">This protein is a component of the acetyl coenzyme A carboxylase complex; first, biotin carboxylase catalyzes the carboxylation of the carrier protein and then the transcarboxylase transfers the carboxyl group to form malonyl-CoA.</text>
</comment>
<dbReference type="Gene3D" id="2.40.50.100">
    <property type="match status" value="1"/>
</dbReference>
<evidence type="ECO:0000259" key="5">
    <source>
        <dbReference type="PROSITE" id="PS50968"/>
    </source>
</evidence>
<feature type="domain" description="Lipoyl-binding" evidence="5">
    <location>
        <begin position="84"/>
        <end position="160"/>
    </location>
</feature>
<reference evidence="6 7" key="1">
    <citation type="submission" date="2019-03" db="EMBL/GenBank/DDBJ databases">
        <title>Genomic Encyclopedia of Type Strains, Phase III (KMG-III): the genomes of soil and plant-associated and newly described type strains.</title>
        <authorList>
            <person name="Whitman W."/>
        </authorList>
    </citation>
    <scope>NUCLEOTIDE SEQUENCE [LARGE SCALE GENOMIC DNA]</scope>
    <source>
        <strain evidence="6 7">CGMCC 1.12801</strain>
    </source>
</reference>
<proteinExistence type="predicted"/>
<keyword evidence="4" id="KW-0444">Lipid biosynthesis</keyword>
<dbReference type="RefSeq" id="WP_133639224.1">
    <property type="nucleotide sequence ID" value="NZ_SNZV01000002.1"/>
</dbReference>
<dbReference type="InterPro" id="IPR050709">
    <property type="entry name" value="Biotin_Carboxyl_Carrier/Decarb"/>
</dbReference>
<dbReference type="InterPro" id="IPR000089">
    <property type="entry name" value="Biotin_lipoyl"/>
</dbReference>
<evidence type="ECO:0000256" key="3">
    <source>
        <dbReference type="ARBA" id="ARBA00023267"/>
    </source>
</evidence>
<keyword evidence="4" id="KW-0443">Lipid metabolism</keyword>
<organism evidence="6 7">
    <name type="scientific">Sphingobacterium paludis</name>
    <dbReference type="NCBI Taxonomy" id="1476465"/>
    <lineage>
        <taxon>Bacteria</taxon>
        <taxon>Pseudomonadati</taxon>
        <taxon>Bacteroidota</taxon>
        <taxon>Sphingobacteriia</taxon>
        <taxon>Sphingobacteriales</taxon>
        <taxon>Sphingobacteriaceae</taxon>
        <taxon>Sphingobacterium</taxon>
    </lineage>
</organism>
<dbReference type="PANTHER" id="PTHR45266:SF3">
    <property type="entry name" value="OXALOACETATE DECARBOXYLASE ALPHA CHAIN"/>
    <property type="match status" value="1"/>
</dbReference>
<dbReference type="CDD" id="cd06850">
    <property type="entry name" value="biotinyl_domain"/>
    <property type="match status" value="1"/>
</dbReference>
<evidence type="ECO:0000313" key="7">
    <source>
        <dbReference type="Proteomes" id="UP000294752"/>
    </source>
</evidence>
<keyword evidence="7" id="KW-1185">Reference proteome</keyword>
<evidence type="ECO:0000313" key="6">
    <source>
        <dbReference type="EMBL" id="TDS15934.1"/>
    </source>
</evidence>
<dbReference type="PROSITE" id="PS50968">
    <property type="entry name" value="BIOTINYL_LIPOYL"/>
    <property type="match status" value="1"/>
</dbReference>
<dbReference type="PRINTS" id="PR01071">
    <property type="entry name" value="ACOABIOTINCC"/>
</dbReference>
<keyword evidence="4" id="KW-0276">Fatty acid metabolism</keyword>
<keyword evidence="4" id="KW-0275">Fatty acid biosynthesis</keyword>
<dbReference type="Pfam" id="PF00364">
    <property type="entry name" value="Biotin_lipoyl"/>
    <property type="match status" value="1"/>
</dbReference>
<dbReference type="PANTHER" id="PTHR45266">
    <property type="entry name" value="OXALOACETATE DECARBOXYLASE ALPHA CHAIN"/>
    <property type="match status" value="1"/>
</dbReference>
<dbReference type="UniPathway" id="UPA00094"/>
<comment type="pathway">
    <text evidence="4">Lipid metabolism; fatty acid biosynthesis.</text>
</comment>
<gene>
    <name evidence="6" type="ORF">B0I21_102251</name>
</gene>
<dbReference type="NCBIfam" id="TIGR00531">
    <property type="entry name" value="BCCP"/>
    <property type="match status" value="1"/>
</dbReference>
<keyword evidence="3 4" id="KW-0092">Biotin</keyword>
<evidence type="ECO:0000256" key="2">
    <source>
        <dbReference type="ARBA" id="ARBA00017562"/>
    </source>
</evidence>
<dbReference type="GO" id="GO:0009317">
    <property type="term" value="C:acetyl-CoA carboxylase complex"/>
    <property type="evidence" value="ECO:0007669"/>
    <property type="project" value="InterPro"/>
</dbReference>
<dbReference type="Proteomes" id="UP000294752">
    <property type="component" value="Unassembled WGS sequence"/>
</dbReference>
<dbReference type="OrthoDB" id="9811735at2"/>
<evidence type="ECO:0000256" key="1">
    <source>
        <dbReference type="ARBA" id="ARBA00003761"/>
    </source>
</evidence>
<dbReference type="EMBL" id="SNZV01000002">
    <property type="protein sequence ID" value="TDS15934.1"/>
    <property type="molecule type" value="Genomic_DNA"/>
</dbReference>
<evidence type="ECO:0000256" key="4">
    <source>
        <dbReference type="RuleBase" id="RU364072"/>
    </source>
</evidence>
<protein>
    <recommendedName>
        <fullName evidence="2 4">Biotin carboxyl carrier protein of acetyl-CoA carboxylase</fullName>
    </recommendedName>
</protein>
<dbReference type="AlphaFoldDB" id="A0A4R7D808"/>
<dbReference type="InterPro" id="IPR001249">
    <property type="entry name" value="AcCoA_biotinCC"/>
</dbReference>